<dbReference type="InterPro" id="IPR017946">
    <property type="entry name" value="PLC-like_Pdiesterase_TIM-brl"/>
</dbReference>
<dbReference type="AlphaFoldDB" id="A0A2W5F2J0"/>
<accession>A0A2W5F2J0</accession>
<proteinExistence type="predicted"/>
<name>A0A2W5F2J0_9SPHI</name>
<organism evidence="2 3">
    <name type="scientific">Pseudopedobacter saltans</name>
    <dbReference type="NCBI Taxonomy" id="151895"/>
    <lineage>
        <taxon>Bacteria</taxon>
        <taxon>Pseudomonadati</taxon>
        <taxon>Bacteroidota</taxon>
        <taxon>Sphingobacteriia</taxon>
        <taxon>Sphingobacteriales</taxon>
        <taxon>Sphingobacteriaceae</taxon>
        <taxon>Pseudopedobacter</taxon>
    </lineage>
</organism>
<dbReference type="PROSITE" id="PS51704">
    <property type="entry name" value="GP_PDE"/>
    <property type="match status" value="1"/>
</dbReference>
<evidence type="ECO:0000259" key="1">
    <source>
        <dbReference type="PROSITE" id="PS51704"/>
    </source>
</evidence>
<sequence>MKVAILGITALVLVTSACKSVKKLETEGFNKNVVVAHRGAWKAKNLPENSIASLQEAIRIGCTGSEFDVHLTADDSLVVCHNDDYAGMVIEKSTFAQLATKPLSNGERIPTLREYLLAGNGQHKTRLVLEIKKSIIDSNRTLVLTQKCVEEVSKLNAKENVVYISFDYAACLKVRELDKNANIQYLNSDFAPSKIKADNINGIDYHLSAFKKHPEWIAEAKKLKVDLNVWTVNSKEDLQYFLDQKFDFITTNEPELLFSLIQK</sequence>
<comment type="caution">
    <text evidence="2">The sequence shown here is derived from an EMBL/GenBank/DDBJ whole genome shotgun (WGS) entry which is preliminary data.</text>
</comment>
<dbReference type="PANTHER" id="PTHR46211:SF1">
    <property type="entry name" value="GLYCEROPHOSPHODIESTER PHOSPHODIESTERASE, CYTOPLASMIC"/>
    <property type="match status" value="1"/>
</dbReference>
<dbReference type="InterPro" id="IPR030395">
    <property type="entry name" value="GP_PDE_dom"/>
</dbReference>
<feature type="domain" description="GP-PDE" evidence="1">
    <location>
        <begin position="32"/>
        <end position="261"/>
    </location>
</feature>
<gene>
    <name evidence="2" type="ORF">DI598_08915</name>
</gene>
<reference evidence="2 3" key="1">
    <citation type="submission" date="2017-11" db="EMBL/GenBank/DDBJ databases">
        <title>Infants hospitalized years apart are colonized by the same room-sourced microbial strains.</title>
        <authorList>
            <person name="Brooks B."/>
            <person name="Olm M.R."/>
            <person name="Firek B.A."/>
            <person name="Baker R."/>
            <person name="Thomas B.C."/>
            <person name="Morowitz M.J."/>
            <person name="Banfield J.F."/>
        </authorList>
    </citation>
    <scope>NUCLEOTIDE SEQUENCE [LARGE SCALE GENOMIC DNA]</scope>
    <source>
        <strain evidence="2">S2_009_000_R2_76</strain>
    </source>
</reference>
<dbReference type="SUPFAM" id="SSF51695">
    <property type="entry name" value="PLC-like phosphodiesterases"/>
    <property type="match status" value="1"/>
</dbReference>
<evidence type="ECO:0000313" key="2">
    <source>
        <dbReference type="EMBL" id="PZP48983.1"/>
    </source>
</evidence>
<dbReference type="GO" id="GO:0006629">
    <property type="term" value="P:lipid metabolic process"/>
    <property type="evidence" value="ECO:0007669"/>
    <property type="project" value="InterPro"/>
</dbReference>
<dbReference type="Gene3D" id="3.20.20.190">
    <property type="entry name" value="Phosphatidylinositol (PI) phosphodiesterase"/>
    <property type="match status" value="1"/>
</dbReference>
<dbReference type="PROSITE" id="PS51257">
    <property type="entry name" value="PROKAR_LIPOPROTEIN"/>
    <property type="match status" value="1"/>
</dbReference>
<dbReference type="EMBL" id="QFOI01000134">
    <property type="protein sequence ID" value="PZP48983.1"/>
    <property type="molecule type" value="Genomic_DNA"/>
</dbReference>
<dbReference type="GO" id="GO:0008081">
    <property type="term" value="F:phosphoric diester hydrolase activity"/>
    <property type="evidence" value="ECO:0007669"/>
    <property type="project" value="InterPro"/>
</dbReference>
<evidence type="ECO:0000313" key="3">
    <source>
        <dbReference type="Proteomes" id="UP000249645"/>
    </source>
</evidence>
<dbReference type="Pfam" id="PF03009">
    <property type="entry name" value="GDPD"/>
    <property type="match status" value="1"/>
</dbReference>
<dbReference type="PANTHER" id="PTHR46211">
    <property type="entry name" value="GLYCEROPHOSPHORYL DIESTER PHOSPHODIESTERASE"/>
    <property type="match status" value="1"/>
</dbReference>
<dbReference type="Proteomes" id="UP000249645">
    <property type="component" value="Unassembled WGS sequence"/>
</dbReference>
<protein>
    <submittedName>
        <fullName evidence="2">Glycerophosphodiester phosphodiesterase</fullName>
    </submittedName>
</protein>